<accession>A0A916YFW3</accession>
<feature type="region of interest" description="Disordered" evidence="1">
    <location>
        <begin position="27"/>
        <end position="47"/>
    </location>
</feature>
<feature type="signal peptide" evidence="2">
    <location>
        <begin position="1"/>
        <end position="18"/>
    </location>
</feature>
<dbReference type="GO" id="GO:0004222">
    <property type="term" value="F:metalloendopeptidase activity"/>
    <property type="evidence" value="ECO:0007669"/>
    <property type="project" value="InterPro"/>
</dbReference>
<dbReference type="RefSeq" id="WP_188764076.1">
    <property type="nucleotide sequence ID" value="NZ_BMKK01000001.1"/>
</dbReference>
<evidence type="ECO:0000313" key="3">
    <source>
        <dbReference type="EMBL" id="GGD43080.1"/>
    </source>
</evidence>
<proteinExistence type="predicted"/>
<reference evidence="3" key="1">
    <citation type="journal article" date="2014" name="Int. J. Syst. Evol. Microbiol.">
        <title>Complete genome sequence of Corynebacterium casei LMG S-19264T (=DSM 44701T), isolated from a smear-ripened cheese.</title>
        <authorList>
            <consortium name="US DOE Joint Genome Institute (JGI-PGF)"/>
            <person name="Walter F."/>
            <person name="Albersmeier A."/>
            <person name="Kalinowski J."/>
            <person name="Ruckert C."/>
        </authorList>
    </citation>
    <scope>NUCLEOTIDE SEQUENCE</scope>
    <source>
        <strain evidence="3">CGMCC 1.15958</strain>
    </source>
</reference>
<evidence type="ECO:0000256" key="1">
    <source>
        <dbReference type="SAM" id="MobiDB-lite"/>
    </source>
</evidence>
<comment type="caution">
    <text evidence="3">The sequence shown here is derived from an EMBL/GenBank/DDBJ whole genome shotgun (WGS) entry which is preliminary data.</text>
</comment>
<protein>
    <recommendedName>
        <fullName evidence="5">Peptidase metallopeptidase domain-containing protein</fullName>
    </recommendedName>
</protein>
<dbReference type="InterPro" id="IPR024079">
    <property type="entry name" value="MetalloPept_cat_dom_sf"/>
</dbReference>
<dbReference type="GO" id="GO:0031012">
    <property type="term" value="C:extracellular matrix"/>
    <property type="evidence" value="ECO:0007669"/>
    <property type="project" value="InterPro"/>
</dbReference>
<feature type="compositionally biased region" description="Low complexity" evidence="1">
    <location>
        <begin position="30"/>
        <end position="47"/>
    </location>
</feature>
<dbReference type="PROSITE" id="PS51257">
    <property type="entry name" value="PROKAR_LIPOPROTEIN"/>
    <property type="match status" value="1"/>
</dbReference>
<gene>
    <name evidence="3" type="ORF">GCM10011514_03740</name>
</gene>
<keyword evidence="4" id="KW-1185">Reference proteome</keyword>
<dbReference type="AlphaFoldDB" id="A0A916YFW3"/>
<evidence type="ECO:0000313" key="4">
    <source>
        <dbReference type="Proteomes" id="UP000609064"/>
    </source>
</evidence>
<dbReference type="Pfam" id="PF11150">
    <property type="entry name" value="DUF2927"/>
    <property type="match status" value="1"/>
</dbReference>
<dbReference type="GO" id="GO:0008270">
    <property type="term" value="F:zinc ion binding"/>
    <property type="evidence" value="ECO:0007669"/>
    <property type="project" value="InterPro"/>
</dbReference>
<dbReference type="InterPro" id="IPR021323">
    <property type="entry name" value="DUF2927"/>
</dbReference>
<dbReference type="Gene3D" id="3.40.390.10">
    <property type="entry name" value="Collagenase (Catalytic Domain)"/>
    <property type="match status" value="1"/>
</dbReference>
<dbReference type="EMBL" id="BMKK01000001">
    <property type="protein sequence ID" value="GGD43080.1"/>
    <property type="molecule type" value="Genomic_DNA"/>
</dbReference>
<dbReference type="SUPFAM" id="SSF55486">
    <property type="entry name" value="Metalloproteases ('zincins'), catalytic domain"/>
    <property type="match status" value="1"/>
</dbReference>
<dbReference type="GO" id="GO:0006508">
    <property type="term" value="P:proteolysis"/>
    <property type="evidence" value="ECO:0007669"/>
    <property type="project" value="UniProtKB-KW"/>
</dbReference>
<dbReference type="Proteomes" id="UP000609064">
    <property type="component" value="Unassembled WGS sequence"/>
</dbReference>
<feature type="chain" id="PRO_5036696093" description="Peptidase metallopeptidase domain-containing protein" evidence="2">
    <location>
        <begin position="19"/>
        <end position="255"/>
    </location>
</feature>
<reference evidence="3" key="2">
    <citation type="submission" date="2020-09" db="EMBL/GenBank/DDBJ databases">
        <authorList>
            <person name="Sun Q."/>
            <person name="Zhou Y."/>
        </authorList>
    </citation>
    <scope>NUCLEOTIDE SEQUENCE</scope>
    <source>
        <strain evidence="3">CGMCC 1.15958</strain>
    </source>
</reference>
<name>A0A916YFW3_9BACT</name>
<organism evidence="3 4">
    <name type="scientific">Emticicia aquatilis</name>
    <dbReference type="NCBI Taxonomy" id="1537369"/>
    <lineage>
        <taxon>Bacteria</taxon>
        <taxon>Pseudomonadati</taxon>
        <taxon>Bacteroidota</taxon>
        <taxon>Cytophagia</taxon>
        <taxon>Cytophagales</taxon>
        <taxon>Leadbetterellaceae</taxon>
        <taxon>Emticicia</taxon>
    </lineage>
</organism>
<evidence type="ECO:0000256" key="2">
    <source>
        <dbReference type="SAM" id="SignalP"/>
    </source>
</evidence>
<sequence>MKIAFAVTAVSLVFLTIACQTSEENITPATNTTTNSTNNTTTTSTTTTVKPSSQEIYDTFVRLALKNSAGTAAMTIRKWLPTKTQIKVYWDGGRTTTLLSALDKVMADMNTLNKYNKMVRTEVVAEADIIINRVEAATHNSKYTSFQVSNSSVQGTTFTQWSSDAITKAVVWLSPTTPSNLQNGVLRHELTHALGIGHTENTKSIMIPVMSSNNYDFNTFSILDQRIIQILSDNRVKQGNTEANISAVIKEYAAK</sequence>
<evidence type="ECO:0008006" key="5">
    <source>
        <dbReference type="Google" id="ProtNLM"/>
    </source>
</evidence>
<keyword evidence="2" id="KW-0732">Signal</keyword>